<protein>
    <submittedName>
        <fullName evidence="1">Uncharacterized protein</fullName>
    </submittedName>
</protein>
<comment type="caution">
    <text evidence="1">The sequence shown here is derived from an EMBL/GenBank/DDBJ whole genome shotgun (WGS) entry which is preliminary data.</text>
</comment>
<organism evidence="1 2">
    <name type="scientific">Tetragonisca angustula</name>
    <dbReference type="NCBI Taxonomy" id="166442"/>
    <lineage>
        <taxon>Eukaryota</taxon>
        <taxon>Metazoa</taxon>
        <taxon>Ecdysozoa</taxon>
        <taxon>Arthropoda</taxon>
        <taxon>Hexapoda</taxon>
        <taxon>Insecta</taxon>
        <taxon>Pterygota</taxon>
        <taxon>Neoptera</taxon>
        <taxon>Endopterygota</taxon>
        <taxon>Hymenoptera</taxon>
        <taxon>Apocrita</taxon>
        <taxon>Aculeata</taxon>
        <taxon>Apoidea</taxon>
        <taxon>Anthophila</taxon>
        <taxon>Apidae</taxon>
        <taxon>Tetragonisca</taxon>
    </lineage>
</organism>
<name>A0AAW0ZC05_9HYME</name>
<sequence>MVARRLSLAIATAPVSTSARCFPKESSKIPKFGVVRNVRTLRISRSSTRGERVAMGHSEMVDIWHAGQTYLSRLAEKIPLDRLPKIVAEVETNETRFGDRFDRRLNEN</sequence>
<evidence type="ECO:0000313" key="2">
    <source>
        <dbReference type="Proteomes" id="UP001432146"/>
    </source>
</evidence>
<gene>
    <name evidence="1" type="ORF">QLX08_010533</name>
</gene>
<dbReference type="Proteomes" id="UP001432146">
    <property type="component" value="Unassembled WGS sequence"/>
</dbReference>
<accession>A0AAW0ZC05</accession>
<evidence type="ECO:0000313" key="1">
    <source>
        <dbReference type="EMBL" id="KAK9295056.1"/>
    </source>
</evidence>
<dbReference type="EMBL" id="JAWNGG020000291">
    <property type="protein sequence ID" value="KAK9295056.1"/>
    <property type="molecule type" value="Genomic_DNA"/>
</dbReference>
<proteinExistence type="predicted"/>
<reference evidence="1 2" key="1">
    <citation type="submission" date="2024-05" db="EMBL/GenBank/DDBJ databases">
        <title>The nuclear and mitochondrial genome assemblies of Tetragonisca angustula (Apidae: Meliponini), a tiny yet remarkable pollinator in the Neotropics.</title>
        <authorList>
            <person name="Ferrari R."/>
            <person name="Ricardo P.C."/>
            <person name="Dias F.C."/>
            <person name="Araujo N.S."/>
            <person name="Soares D.O."/>
            <person name="Zhou Q.-S."/>
            <person name="Zhu C.-D."/>
            <person name="Coutinho L."/>
            <person name="Airas M.C."/>
            <person name="Batista T.M."/>
        </authorList>
    </citation>
    <scope>NUCLEOTIDE SEQUENCE [LARGE SCALE GENOMIC DNA]</scope>
    <source>
        <strain evidence="1">ASF017062</strain>
        <tissue evidence="1">Abdomen</tissue>
    </source>
</reference>
<keyword evidence="2" id="KW-1185">Reference proteome</keyword>
<dbReference type="AlphaFoldDB" id="A0AAW0ZC05"/>